<evidence type="ECO:0000256" key="1">
    <source>
        <dbReference type="SAM" id="MobiDB-lite"/>
    </source>
</evidence>
<evidence type="ECO:0000313" key="2">
    <source>
        <dbReference type="EMBL" id="MBA0810484.1"/>
    </source>
</evidence>
<feature type="non-terminal residue" evidence="2">
    <location>
        <position position="1"/>
    </location>
</feature>
<evidence type="ECO:0000313" key="3">
    <source>
        <dbReference type="Proteomes" id="UP000593560"/>
    </source>
</evidence>
<name>A0A7J9HM60_9ROSI</name>
<sequence length="256" mass="27770">DAFSVSWSDGLQFAEGKSSDYCCVSLHFLSLIFRSFFKRSFSDGSILRQSISPMPAIKDKQEKFTNSTLPNRSQGSNGLSESSPEISTCDSDISCSRYTPSMPRRQLFGDVQRDRYLETGQIFFSEHGGGVNCSNFVDLDWLSSSGNSCEDEPFERSSLLTSSPGLSSENVVNGILGETTLSTSEYGSSMKVGSCNAGRKLLNLTLMGMHQTGMEEFPESFVQWTSMTPASQAAAVMQGIESKGEAEASSCCSSPL</sequence>
<dbReference type="OrthoDB" id="983271at2759"/>
<reference evidence="2 3" key="1">
    <citation type="journal article" date="2019" name="Genome Biol. Evol.">
        <title>Insights into the evolution of the New World diploid cottons (Gossypium, subgenus Houzingenia) based on genome sequencing.</title>
        <authorList>
            <person name="Grover C.E."/>
            <person name="Arick M.A. 2nd"/>
            <person name="Thrash A."/>
            <person name="Conover J.L."/>
            <person name="Sanders W.S."/>
            <person name="Peterson D.G."/>
            <person name="Frelichowski J.E."/>
            <person name="Scheffler J.A."/>
            <person name="Scheffler B.E."/>
            <person name="Wendel J.F."/>
        </authorList>
    </citation>
    <scope>NUCLEOTIDE SEQUENCE [LARGE SCALE GENOMIC DNA]</scope>
    <source>
        <strain evidence="2">0</strain>
        <tissue evidence="2">Leaf</tissue>
    </source>
</reference>
<organism evidence="2 3">
    <name type="scientific">Gossypium harknessii</name>
    <dbReference type="NCBI Taxonomy" id="34285"/>
    <lineage>
        <taxon>Eukaryota</taxon>
        <taxon>Viridiplantae</taxon>
        <taxon>Streptophyta</taxon>
        <taxon>Embryophyta</taxon>
        <taxon>Tracheophyta</taxon>
        <taxon>Spermatophyta</taxon>
        <taxon>Magnoliopsida</taxon>
        <taxon>eudicotyledons</taxon>
        <taxon>Gunneridae</taxon>
        <taxon>Pentapetalae</taxon>
        <taxon>rosids</taxon>
        <taxon>malvids</taxon>
        <taxon>Malvales</taxon>
        <taxon>Malvaceae</taxon>
        <taxon>Malvoideae</taxon>
        <taxon>Gossypium</taxon>
    </lineage>
</organism>
<dbReference type="Proteomes" id="UP000593560">
    <property type="component" value="Unassembled WGS sequence"/>
</dbReference>
<protein>
    <submittedName>
        <fullName evidence="2">Uncharacterized protein</fullName>
    </submittedName>
</protein>
<comment type="caution">
    <text evidence="2">The sequence shown here is derived from an EMBL/GenBank/DDBJ whole genome shotgun (WGS) entry which is preliminary data.</text>
</comment>
<feature type="region of interest" description="Disordered" evidence="1">
    <location>
        <begin position="63"/>
        <end position="94"/>
    </location>
</feature>
<proteinExistence type="predicted"/>
<gene>
    <name evidence="2" type="ORF">Gohar_002477</name>
</gene>
<feature type="compositionally biased region" description="Polar residues" evidence="1">
    <location>
        <begin position="64"/>
        <end position="94"/>
    </location>
</feature>
<dbReference type="AlphaFoldDB" id="A0A7J9HM60"/>
<accession>A0A7J9HM60</accession>
<keyword evidence="3" id="KW-1185">Reference proteome</keyword>
<feature type="non-terminal residue" evidence="2">
    <location>
        <position position="256"/>
    </location>
</feature>
<dbReference type="EMBL" id="JABFAD010000010">
    <property type="protein sequence ID" value="MBA0810484.1"/>
    <property type="molecule type" value="Genomic_DNA"/>
</dbReference>